<evidence type="ECO:0000256" key="2">
    <source>
        <dbReference type="ARBA" id="ARBA00008787"/>
    </source>
</evidence>
<dbReference type="EMBL" id="BMYU01000008">
    <property type="protein sequence ID" value="GGX49235.1"/>
    <property type="molecule type" value="Genomic_DNA"/>
</dbReference>
<name>A0ABQ2Y2R8_9BURK</name>
<dbReference type="InterPro" id="IPR003713">
    <property type="entry name" value="FliS"/>
</dbReference>
<keyword evidence="7" id="KW-0969">Cilium</keyword>
<reference evidence="8" key="1">
    <citation type="journal article" date="2019" name="Int. J. Syst. Evol. Microbiol.">
        <title>The Global Catalogue of Microorganisms (GCM) 10K type strain sequencing project: providing services to taxonomists for standard genome sequencing and annotation.</title>
        <authorList>
            <consortium name="The Broad Institute Genomics Platform"/>
            <consortium name="The Broad Institute Genome Sequencing Center for Infectious Disease"/>
            <person name="Wu L."/>
            <person name="Ma J."/>
        </authorList>
    </citation>
    <scope>NUCLEOTIDE SEQUENCE [LARGE SCALE GENOMIC DNA]</scope>
    <source>
        <strain evidence="8">KCTC 23917</strain>
    </source>
</reference>
<dbReference type="Pfam" id="PF02561">
    <property type="entry name" value="FliS"/>
    <property type="match status" value="1"/>
</dbReference>
<keyword evidence="5" id="KW-0143">Chaperone</keyword>
<evidence type="ECO:0000313" key="8">
    <source>
        <dbReference type="Proteomes" id="UP000653343"/>
    </source>
</evidence>
<dbReference type="Gene3D" id="1.20.120.340">
    <property type="entry name" value="Flagellar protein FliS"/>
    <property type="match status" value="1"/>
</dbReference>
<evidence type="ECO:0000256" key="5">
    <source>
        <dbReference type="ARBA" id="ARBA00023186"/>
    </source>
</evidence>
<comment type="subcellular location">
    <subcellularLocation>
        <location evidence="1 6">Cytoplasm</location>
        <location evidence="1 6">Cytosol</location>
    </subcellularLocation>
</comment>
<gene>
    <name evidence="7" type="primary">fliS</name>
    <name evidence="7" type="ORF">GCM10010946_29870</name>
</gene>
<keyword evidence="7" id="KW-0282">Flagellum</keyword>
<accession>A0ABQ2Y2R8</accession>
<sequence length="149" mass="15634">MFGSASSGVSAYSKIGVETGVLAASPHKLIVMLFDGAIVALGNALSQMQSSDIPAKGKSISKAIAIIDNGLRASLDKRIGGEIALNLDSLYEYMSRQLLLANLNNDEAKITEVQNLLRDLKSAWEAISPEGAKNTASTTAPTPTQTIEA</sequence>
<dbReference type="PANTHER" id="PTHR34773:SF1">
    <property type="entry name" value="FLAGELLAR SECRETION CHAPERONE FLIS"/>
    <property type="match status" value="1"/>
</dbReference>
<keyword evidence="3 6" id="KW-0963">Cytoplasm</keyword>
<dbReference type="PANTHER" id="PTHR34773">
    <property type="entry name" value="FLAGELLAR SECRETION CHAPERONE FLIS"/>
    <property type="match status" value="1"/>
</dbReference>
<proteinExistence type="inferred from homology"/>
<dbReference type="InterPro" id="IPR036584">
    <property type="entry name" value="FliS_sf"/>
</dbReference>
<evidence type="ECO:0000256" key="4">
    <source>
        <dbReference type="ARBA" id="ARBA00022795"/>
    </source>
</evidence>
<protein>
    <recommendedName>
        <fullName evidence="6">Flagellar secretion chaperone FliS</fullName>
    </recommendedName>
</protein>
<keyword evidence="4 6" id="KW-1005">Bacterial flagellum biogenesis</keyword>
<evidence type="ECO:0000256" key="3">
    <source>
        <dbReference type="ARBA" id="ARBA00022490"/>
    </source>
</evidence>
<dbReference type="RefSeq" id="WP_189358021.1">
    <property type="nucleotide sequence ID" value="NZ_BMYU01000008.1"/>
</dbReference>
<keyword evidence="7" id="KW-0966">Cell projection</keyword>
<comment type="caution">
    <text evidence="7">The sequence shown here is derived from an EMBL/GenBank/DDBJ whole genome shotgun (WGS) entry which is preliminary data.</text>
</comment>
<organism evidence="7 8">
    <name type="scientific">Undibacterium squillarum</name>
    <dbReference type="NCBI Taxonomy" id="1131567"/>
    <lineage>
        <taxon>Bacteria</taxon>
        <taxon>Pseudomonadati</taxon>
        <taxon>Pseudomonadota</taxon>
        <taxon>Betaproteobacteria</taxon>
        <taxon>Burkholderiales</taxon>
        <taxon>Oxalobacteraceae</taxon>
        <taxon>Undibacterium</taxon>
    </lineage>
</organism>
<evidence type="ECO:0000256" key="6">
    <source>
        <dbReference type="PIRNR" id="PIRNR039090"/>
    </source>
</evidence>
<dbReference type="Proteomes" id="UP000653343">
    <property type="component" value="Unassembled WGS sequence"/>
</dbReference>
<dbReference type="CDD" id="cd16098">
    <property type="entry name" value="FliS"/>
    <property type="match status" value="1"/>
</dbReference>
<dbReference type="NCBIfam" id="TIGR00208">
    <property type="entry name" value="fliS"/>
    <property type="match status" value="1"/>
</dbReference>
<evidence type="ECO:0000313" key="7">
    <source>
        <dbReference type="EMBL" id="GGX49235.1"/>
    </source>
</evidence>
<keyword evidence="8" id="KW-1185">Reference proteome</keyword>
<dbReference type="SUPFAM" id="SSF101116">
    <property type="entry name" value="Flagellar export chaperone FliS"/>
    <property type="match status" value="1"/>
</dbReference>
<evidence type="ECO:0000256" key="1">
    <source>
        <dbReference type="ARBA" id="ARBA00004514"/>
    </source>
</evidence>
<dbReference type="PIRSF" id="PIRSF039090">
    <property type="entry name" value="Flis"/>
    <property type="match status" value="1"/>
</dbReference>
<comment type="similarity">
    <text evidence="2 6">Belongs to the FliS family.</text>
</comment>